<evidence type="ECO:0000313" key="9">
    <source>
        <dbReference type="Proteomes" id="UP000261739"/>
    </source>
</evidence>
<dbReference type="NCBIfam" id="TIGR03954">
    <property type="entry name" value="integ_memb_HG"/>
    <property type="match status" value="1"/>
</dbReference>
<dbReference type="GO" id="GO:0005886">
    <property type="term" value="C:plasma membrane"/>
    <property type="evidence" value="ECO:0007669"/>
    <property type="project" value="UniProtKB-SubCell"/>
</dbReference>
<evidence type="ECO:0000256" key="1">
    <source>
        <dbReference type="ARBA" id="ARBA00004651"/>
    </source>
</evidence>
<dbReference type="Proteomes" id="UP000261739">
    <property type="component" value="Unassembled WGS sequence"/>
</dbReference>
<dbReference type="PANTHER" id="PTHR40077">
    <property type="entry name" value="MEMBRANE PROTEIN-RELATED"/>
    <property type="match status" value="1"/>
</dbReference>
<comment type="subcellular location">
    <subcellularLocation>
        <location evidence="1">Cell membrane</location>
        <topology evidence="1">Multi-pass membrane protein</topology>
    </subcellularLocation>
</comment>
<dbReference type="RefSeq" id="WP_273051236.1">
    <property type="nucleotide sequence ID" value="NZ_DAITTW010000046.1"/>
</dbReference>
<dbReference type="STRING" id="863239.GCA_000213935_00669"/>
<feature type="transmembrane region" description="Helical" evidence="6">
    <location>
        <begin position="31"/>
        <end position="49"/>
    </location>
</feature>
<proteinExistence type="predicted"/>
<keyword evidence="4 6" id="KW-1133">Transmembrane helix</keyword>
<protein>
    <submittedName>
        <fullName evidence="8">DUF3817 domain-containing protein</fullName>
    </submittedName>
</protein>
<sequence>MSTSSPSAPKNPAATPERKRRVRGALTRYSVMAYITGVMLLLLCVEMIIKYIGYPIILDRPAADAPSWFFVIAAVHGWIFIIYCLTCLDLGVKARWVPAKWVTTILAGVIPVLSFILERRRRNEVVRTFDLDN</sequence>
<keyword evidence="3 6" id="KW-0812">Transmembrane</keyword>
<keyword evidence="2" id="KW-1003">Cell membrane</keyword>
<dbReference type="Pfam" id="PF12823">
    <property type="entry name" value="DUF3817"/>
    <property type="match status" value="1"/>
</dbReference>
<evidence type="ECO:0000256" key="6">
    <source>
        <dbReference type="SAM" id="Phobius"/>
    </source>
</evidence>
<gene>
    <name evidence="8" type="ORF">DIW82_03910</name>
</gene>
<name>A0A3D4SZM6_9CORY</name>
<feature type="transmembrane region" description="Helical" evidence="6">
    <location>
        <begin position="98"/>
        <end position="117"/>
    </location>
</feature>
<evidence type="ECO:0000256" key="5">
    <source>
        <dbReference type="ARBA" id="ARBA00023136"/>
    </source>
</evidence>
<feature type="domain" description="DUF3817" evidence="7">
    <location>
        <begin position="26"/>
        <end position="122"/>
    </location>
</feature>
<accession>A0A3D4SZM6</accession>
<organism evidence="8 9">
    <name type="scientific">Corynebacterium nuruki</name>
    <dbReference type="NCBI Taxonomy" id="1032851"/>
    <lineage>
        <taxon>Bacteria</taxon>
        <taxon>Bacillati</taxon>
        <taxon>Actinomycetota</taxon>
        <taxon>Actinomycetes</taxon>
        <taxon>Mycobacteriales</taxon>
        <taxon>Corynebacteriaceae</taxon>
        <taxon>Corynebacterium</taxon>
    </lineage>
</organism>
<feature type="transmembrane region" description="Helical" evidence="6">
    <location>
        <begin position="69"/>
        <end position="92"/>
    </location>
</feature>
<reference evidence="8 9" key="1">
    <citation type="journal article" date="2018" name="Nat. Biotechnol.">
        <title>A standardized bacterial taxonomy based on genome phylogeny substantially revises the tree of life.</title>
        <authorList>
            <person name="Parks D.H."/>
            <person name="Chuvochina M."/>
            <person name="Waite D.W."/>
            <person name="Rinke C."/>
            <person name="Skarshewski A."/>
            <person name="Chaumeil P.A."/>
            <person name="Hugenholtz P."/>
        </authorList>
    </citation>
    <scope>NUCLEOTIDE SEQUENCE [LARGE SCALE GENOMIC DNA]</scope>
    <source>
        <strain evidence="8">UBA11247</strain>
    </source>
</reference>
<dbReference type="PANTHER" id="PTHR40077:SF2">
    <property type="entry name" value="MEMBRANE PROTEIN"/>
    <property type="match status" value="1"/>
</dbReference>
<evidence type="ECO:0000313" key="8">
    <source>
        <dbReference type="EMBL" id="HCT13950.1"/>
    </source>
</evidence>
<evidence type="ECO:0000256" key="4">
    <source>
        <dbReference type="ARBA" id="ARBA00022989"/>
    </source>
</evidence>
<evidence type="ECO:0000256" key="2">
    <source>
        <dbReference type="ARBA" id="ARBA00022475"/>
    </source>
</evidence>
<evidence type="ECO:0000256" key="3">
    <source>
        <dbReference type="ARBA" id="ARBA00022692"/>
    </source>
</evidence>
<keyword evidence="5 6" id="KW-0472">Membrane</keyword>
<comment type="caution">
    <text evidence="8">The sequence shown here is derived from an EMBL/GenBank/DDBJ whole genome shotgun (WGS) entry which is preliminary data.</text>
</comment>
<dbReference type="EMBL" id="DQID01000108">
    <property type="protein sequence ID" value="HCT13950.1"/>
    <property type="molecule type" value="Genomic_DNA"/>
</dbReference>
<dbReference type="InterPro" id="IPR023845">
    <property type="entry name" value="DUF3817_TM"/>
</dbReference>
<evidence type="ECO:0000259" key="7">
    <source>
        <dbReference type="Pfam" id="PF12823"/>
    </source>
</evidence>
<dbReference type="AlphaFoldDB" id="A0A3D4SZM6"/>